<organism evidence="4 5">
    <name type="scientific">Candidatus Sherwoodlollariibacterium unditelluris</name>
    <dbReference type="NCBI Taxonomy" id="1974757"/>
    <lineage>
        <taxon>Bacteria</taxon>
        <taxon>Pseudomonadati</taxon>
        <taxon>Candidatus Omnitrophota</taxon>
        <taxon>Candidatus Sherwoodlollariibacterium</taxon>
    </lineage>
</organism>
<gene>
    <name evidence="3" type="primary">smpB</name>
    <name evidence="4" type="ORF">COX41_02970</name>
</gene>
<sequence>MSKIIASNHKAYRDYEIIETIECGIELKGSEVKSIRQGNINLSDSFAHPEGSGIILYNTHISPYLEASYLNVEPTRPRKLLLHKKQIERLVAKLTQRGLTLVPLKVYFNDRGFVKIELGLGKGKRLYDKREDIKRRELDLGMRRILKVRRGK</sequence>
<dbReference type="GO" id="GO:0070929">
    <property type="term" value="P:trans-translation"/>
    <property type="evidence" value="ECO:0007669"/>
    <property type="project" value="UniProtKB-UniRule"/>
</dbReference>
<evidence type="ECO:0000313" key="5">
    <source>
        <dbReference type="Proteomes" id="UP000231292"/>
    </source>
</evidence>
<reference evidence="4 5" key="1">
    <citation type="submission" date="2017-09" db="EMBL/GenBank/DDBJ databases">
        <title>Depth-based differentiation of microbial function through sediment-hosted aquifers and enrichment of novel symbionts in the deep terrestrial subsurface.</title>
        <authorList>
            <person name="Probst A.J."/>
            <person name="Ladd B."/>
            <person name="Jarett J.K."/>
            <person name="Geller-Mcgrath D.E."/>
            <person name="Sieber C.M."/>
            <person name="Emerson J.B."/>
            <person name="Anantharaman K."/>
            <person name="Thomas B.C."/>
            <person name="Malmstrom R."/>
            <person name="Stieglmeier M."/>
            <person name="Klingl A."/>
            <person name="Woyke T."/>
            <person name="Ryan C.M."/>
            <person name="Banfield J.F."/>
        </authorList>
    </citation>
    <scope>NUCLEOTIDE SEQUENCE [LARGE SCALE GENOMIC DNA]</scope>
    <source>
        <strain evidence="4">CG23_combo_of_CG06-09_8_20_14_all_41_10</strain>
    </source>
</reference>
<comment type="subcellular location">
    <subcellularLocation>
        <location evidence="3">Cytoplasm</location>
    </subcellularLocation>
    <text evidence="3">The tmRNA-SmpB complex associates with stalled 70S ribosomes.</text>
</comment>
<dbReference type="Gene3D" id="2.40.280.10">
    <property type="match status" value="1"/>
</dbReference>
<dbReference type="Proteomes" id="UP000231292">
    <property type="component" value="Unassembled WGS sequence"/>
</dbReference>
<proteinExistence type="inferred from homology"/>
<dbReference type="NCBIfam" id="NF003843">
    <property type="entry name" value="PRK05422.1"/>
    <property type="match status" value="1"/>
</dbReference>
<evidence type="ECO:0000256" key="1">
    <source>
        <dbReference type="ARBA" id="ARBA00022490"/>
    </source>
</evidence>
<dbReference type="SUPFAM" id="SSF74982">
    <property type="entry name" value="Small protein B (SmpB)"/>
    <property type="match status" value="1"/>
</dbReference>
<dbReference type="PANTHER" id="PTHR30308:SF2">
    <property type="entry name" value="SSRA-BINDING PROTEIN"/>
    <property type="match status" value="1"/>
</dbReference>
<dbReference type="NCBIfam" id="TIGR00086">
    <property type="entry name" value="smpB"/>
    <property type="match status" value="1"/>
</dbReference>
<keyword evidence="1 3" id="KW-0963">Cytoplasm</keyword>
<dbReference type="PANTHER" id="PTHR30308">
    <property type="entry name" value="TMRNA-BINDING COMPONENT OF TRANS-TRANSLATION TAGGING COMPLEX"/>
    <property type="match status" value="1"/>
</dbReference>
<dbReference type="InterPro" id="IPR000037">
    <property type="entry name" value="SsrA-bd_prot"/>
</dbReference>
<accession>A0A2G9YJJ1</accession>
<dbReference type="InterPro" id="IPR023620">
    <property type="entry name" value="SmpB"/>
</dbReference>
<dbReference type="GO" id="GO:0003723">
    <property type="term" value="F:RNA binding"/>
    <property type="evidence" value="ECO:0007669"/>
    <property type="project" value="UniProtKB-UniRule"/>
</dbReference>
<name>A0A2G9YJJ1_9BACT</name>
<dbReference type="EMBL" id="PCRK01000067">
    <property type="protein sequence ID" value="PIP19410.1"/>
    <property type="molecule type" value="Genomic_DNA"/>
</dbReference>
<evidence type="ECO:0000256" key="2">
    <source>
        <dbReference type="ARBA" id="ARBA00022884"/>
    </source>
</evidence>
<evidence type="ECO:0000313" key="4">
    <source>
        <dbReference type="EMBL" id="PIP19410.1"/>
    </source>
</evidence>
<dbReference type="Pfam" id="PF01668">
    <property type="entry name" value="SmpB"/>
    <property type="match status" value="1"/>
</dbReference>
<comment type="similarity">
    <text evidence="3">Belongs to the SmpB family.</text>
</comment>
<dbReference type="AlphaFoldDB" id="A0A2G9YJJ1"/>
<dbReference type="CDD" id="cd09294">
    <property type="entry name" value="SmpB"/>
    <property type="match status" value="1"/>
</dbReference>
<evidence type="ECO:0000256" key="3">
    <source>
        <dbReference type="HAMAP-Rule" id="MF_00023"/>
    </source>
</evidence>
<comment type="function">
    <text evidence="3">Required for rescue of stalled ribosomes mediated by trans-translation. Binds to transfer-messenger RNA (tmRNA), required for stable association of tmRNA with ribosomes. tmRNA and SmpB together mimic tRNA shape, replacing the anticodon stem-loop with SmpB. tmRNA is encoded by the ssrA gene; the 2 termini fold to resemble tRNA(Ala) and it encodes a 'tag peptide', a short internal open reading frame. During trans-translation Ala-aminoacylated tmRNA acts like a tRNA, entering the A-site of stalled ribosomes, displacing the stalled mRNA. The ribosome then switches to translate the ORF on the tmRNA; the nascent peptide is terminated with the 'tag peptide' encoded by the tmRNA and targeted for degradation. The ribosome is freed to recommence translation, which seems to be the essential function of trans-translation.</text>
</comment>
<dbReference type="GO" id="GO:0070930">
    <property type="term" value="P:trans-translation-dependent protein tagging"/>
    <property type="evidence" value="ECO:0007669"/>
    <property type="project" value="TreeGrafter"/>
</dbReference>
<protein>
    <recommendedName>
        <fullName evidence="3">SsrA-binding protein</fullName>
    </recommendedName>
    <alternativeName>
        <fullName evidence="3">Small protein B</fullName>
    </alternativeName>
</protein>
<keyword evidence="2 3" id="KW-0694">RNA-binding</keyword>
<dbReference type="GO" id="GO:0005829">
    <property type="term" value="C:cytosol"/>
    <property type="evidence" value="ECO:0007669"/>
    <property type="project" value="TreeGrafter"/>
</dbReference>
<comment type="caution">
    <text evidence="4">The sequence shown here is derived from an EMBL/GenBank/DDBJ whole genome shotgun (WGS) entry which is preliminary data.</text>
</comment>
<dbReference type="PROSITE" id="PS01317">
    <property type="entry name" value="SSRP"/>
    <property type="match status" value="1"/>
</dbReference>
<dbReference type="InterPro" id="IPR020081">
    <property type="entry name" value="SsrA-bd_prot_CS"/>
</dbReference>
<dbReference type="HAMAP" id="MF_00023">
    <property type="entry name" value="SmpB"/>
    <property type="match status" value="1"/>
</dbReference>